<dbReference type="STRING" id="2055.BCM27_22080"/>
<dbReference type="SUPFAM" id="SSF50475">
    <property type="entry name" value="FMN-binding split barrel"/>
    <property type="match status" value="1"/>
</dbReference>
<dbReference type="Gene3D" id="2.30.110.10">
    <property type="entry name" value="Electron Transport, Fmn-binding Protein, Chain A"/>
    <property type="match status" value="1"/>
</dbReference>
<dbReference type="SMART" id="SM00903">
    <property type="entry name" value="Flavin_Reduct"/>
    <property type="match status" value="1"/>
</dbReference>
<organism evidence="4 5">
    <name type="scientific">Gordonia terrae</name>
    <dbReference type="NCBI Taxonomy" id="2055"/>
    <lineage>
        <taxon>Bacteria</taxon>
        <taxon>Bacillati</taxon>
        <taxon>Actinomycetota</taxon>
        <taxon>Actinomycetes</taxon>
        <taxon>Mycobacteriales</taxon>
        <taxon>Gordoniaceae</taxon>
        <taxon>Gordonia</taxon>
    </lineage>
</organism>
<gene>
    <name evidence="4" type="ORF">CYJ73_17945</name>
</gene>
<dbReference type="GO" id="GO:0010181">
    <property type="term" value="F:FMN binding"/>
    <property type="evidence" value="ECO:0007669"/>
    <property type="project" value="InterPro"/>
</dbReference>
<evidence type="ECO:0000259" key="3">
    <source>
        <dbReference type="SMART" id="SM00903"/>
    </source>
</evidence>
<evidence type="ECO:0000313" key="5">
    <source>
        <dbReference type="Proteomes" id="UP000234662"/>
    </source>
</evidence>
<dbReference type="InterPro" id="IPR012349">
    <property type="entry name" value="Split_barrel_FMN-bd"/>
</dbReference>
<comment type="similarity">
    <text evidence="1">Belongs to the non-flavoprotein flavin reductase family.</text>
</comment>
<comment type="caution">
    <text evidence="4">The sequence shown here is derived from an EMBL/GenBank/DDBJ whole genome shotgun (WGS) entry which is preliminary data.</text>
</comment>
<dbReference type="EMBL" id="PKJC01000015">
    <property type="protein sequence ID" value="PKZ64235.1"/>
    <property type="molecule type" value="Genomic_DNA"/>
</dbReference>
<dbReference type="Pfam" id="PF01613">
    <property type="entry name" value="Flavin_Reduct"/>
    <property type="match status" value="1"/>
</dbReference>
<keyword evidence="2" id="KW-0560">Oxidoreductase</keyword>
<dbReference type="InterPro" id="IPR050268">
    <property type="entry name" value="NADH-dep_flavin_reductase"/>
</dbReference>
<evidence type="ECO:0000313" key="4">
    <source>
        <dbReference type="EMBL" id="PKZ64235.1"/>
    </source>
</evidence>
<accession>A0A2I1R532</accession>
<proteinExistence type="inferred from homology"/>
<dbReference type="InterPro" id="IPR002563">
    <property type="entry name" value="Flavin_Rdtase-like_dom"/>
</dbReference>
<protein>
    <submittedName>
        <fullName evidence="4">Flavin oxidoreductase</fullName>
    </submittedName>
</protein>
<dbReference type="AlphaFoldDB" id="A0A2I1R532"/>
<sequence length="178" mass="18753">MNASHTADAAASVYAADADSVRDRYREVLAHFGSGVVVITSARPDGSPVGMTVGSFTSISMEPPLVGFFAGNTSTTLPSVLSNGAFCANVLAEDQHLLARTFARSGADKFAGVDWTRSANGSPRLAGAHAWIECTIDDHRPIGDHDLVVGRVDALGVPTASEPLIFHRSVFHGLRAHR</sequence>
<dbReference type="GO" id="GO:0042602">
    <property type="term" value="F:riboflavin reductase (NADPH) activity"/>
    <property type="evidence" value="ECO:0007669"/>
    <property type="project" value="TreeGrafter"/>
</dbReference>
<evidence type="ECO:0000256" key="1">
    <source>
        <dbReference type="ARBA" id="ARBA00008898"/>
    </source>
</evidence>
<dbReference type="PANTHER" id="PTHR30466:SF11">
    <property type="entry name" value="FLAVIN-DEPENDENT MONOOXYGENASE, REDUCTASE SUBUNIT HSAB"/>
    <property type="match status" value="1"/>
</dbReference>
<evidence type="ECO:0000256" key="2">
    <source>
        <dbReference type="ARBA" id="ARBA00023002"/>
    </source>
</evidence>
<dbReference type="RefSeq" id="WP_101821234.1">
    <property type="nucleotide sequence ID" value="NZ_PKJC01000015.1"/>
</dbReference>
<feature type="domain" description="Flavin reductase like" evidence="3">
    <location>
        <begin position="29"/>
        <end position="173"/>
    </location>
</feature>
<dbReference type="PANTHER" id="PTHR30466">
    <property type="entry name" value="FLAVIN REDUCTASE"/>
    <property type="match status" value="1"/>
</dbReference>
<reference evidence="4 5" key="1">
    <citation type="submission" date="2017-12" db="EMBL/GenBank/DDBJ databases">
        <title>Phylogenetic diversity of female urinary microbiome.</title>
        <authorList>
            <person name="Thomas-White K."/>
            <person name="Wolfe A.J."/>
        </authorList>
    </citation>
    <scope>NUCLEOTIDE SEQUENCE [LARGE SCALE GENOMIC DNA]</scope>
    <source>
        <strain evidence="4 5">UMB0777</strain>
    </source>
</reference>
<name>A0A2I1R532_9ACTN</name>
<dbReference type="Proteomes" id="UP000234662">
    <property type="component" value="Unassembled WGS sequence"/>
</dbReference>